<evidence type="ECO:0000313" key="3">
    <source>
        <dbReference type="EMBL" id="CAF4507370.1"/>
    </source>
</evidence>
<name>A0A820VXB0_9BILA</name>
<feature type="transmembrane region" description="Helical" evidence="1">
    <location>
        <begin position="51"/>
        <end position="75"/>
    </location>
</feature>
<reference evidence="3" key="1">
    <citation type="submission" date="2021-02" db="EMBL/GenBank/DDBJ databases">
        <authorList>
            <person name="Nowell W R."/>
        </authorList>
    </citation>
    <scope>NUCLEOTIDE SEQUENCE</scope>
</reference>
<dbReference type="AlphaFoldDB" id="A0A820VXB0"/>
<keyword evidence="1" id="KW-1133">Transmembrane helix</keyword>
<evidence type="ECO:0000256" key="1">
    <source>
        <dbReference type="SAM" id="Phobius"/>
    </source>
</evidence>
<dbReference type="EMBL" id="CAJOBQ010001680">
    <property type="protein sequence ID" value="CAF4507370.1"/>
    <property type="molecule type" value="Genomic_DNA"/>
</dbReference>
<organism evidence="3 4">
    <name type="scientific">Rotaria socialis</name>
    <dbReference type="NCBI Taxonomy" id="392032"/>
    <lineage>
        <taxon>Eukaryota</taxon>
        <taxon>Metazoa</taxon>
        <taxon>Spiralia</taxon>
        <taxon>Gnathifera</taxon>
        <taxon>Rotifera</taxon>
        <taxon>Eurotatoria</taxon>
        <taxon>Bdelloidea</taxon>
        <taxon>Philodinida</taxon>
        <taxon>Philodinidae</taxon>
        <taxon>Rotaria</taxon>
    </lineage>
</organism>
<protein>
    <submittedName>
        <fullName evidence="3">Uncharacterized protein</fullName>
    </submittedName>
</protein>
<feature type="transmembrane region" description="Helical" evidence="1">
    <location>
        <begin position="120"/>
        <end position="140"/>
    </location>
</feature>
<feature type="transmembrane region" description="Helical" evidence="1">
    <location>
        <begin position="95"/>
        <end position="114"/>
    </location>
</feature>
<evidence type="ECO:0000313" key="2">
    <source>
        <dbReference type="EMBL" id="CAF3589662.1"/>
    </source>
</evidence>
<proteinExistence type="predicted"/>
<dbReference type="Proteomes" id="UP000663862">
    <property type="component" value="Unassembled WGS sequence"/>
</dbReference>
<keyword evidence="1" id="KW-0472">Membrane</keyword>
<comment type="caution">
    <text evidence="3">The sequence shown here is derived from an EMBL/GenBank/DDBJ whole genome shotgun (WGS) entry which is preliminary data.</text>
</comment>
<dbReference type="EMBL" id="CAJNYU010002704">
    <property type="protein sequence ID" value="CAF3589662.1"/>
    <property type="molecule type" value="Genomic_DNA"/>
</dbReference>
<accession>A0A820VXB0</accession>
<dbReference type="Proteomes" id="UP000663869">
    <property type="component" value="Unassembled WGS sequence"/>
</dbReference>
<keyword evidence="1" id="KW-0812">Transmembrane</keyword>
<gene>
    <name evidence="2" type="ORF">FME351_LOCUS21388</name>
    <name evidence="3" type="ORF">TSG867_LOCUS21586</name>
</gene>
<sequence length="178" mass="20399">MENNVCYFTLSATWVIQNSADKIIPNPFNCSRCSSDIEPSHPWVRYVDGDAAAASIFGLVILILILAIPISMLVIDARYRDLLYCSIEPHISRFLIVHGSVLIIWIILTIMLSIMRMFSAYTRSIISVICVVMLRITIIVRQIFSIVRLIVGSFCTFSIRNRAEFIIKYPINFQFYSH</sequence>
<evidence type="ECO:0000313" key="4">
    <source>
        <dbReference type="Proteomes" id="UP000663862"/>
    </source>
</evidence>